<name>A0A1M5SI69_9BACI</name>
<feature type="transmembrane region" description="Helical" evidence="6">
    <location>
        <begin position="77"/>
        <end position="96"/>
    </location>
</feature>
<dbReference type="InterPro" id="IPR036259">
    <property type="entry name" value="MFS_trans_sf"/>
</dbReference>
<evidence type="ECO:0000313" key="8">
    <source>
        <dbReference type="EMBL" id="SHH38189.1"/>
    </source>
</evidence>
<keyword evidence="5 6" id="KW-0472">Membrane</keyword>
<dbReference type="Proteomes" id="UP000184079">
    <property type="component" value="Unassembled WGS sequence"/>
</dbReference>
<accession>A0A1M5SI69</accession>
<evidence type="ECO:0000313" key="9">
    <source>
        <dbReference type="Proteomes" id="UP000184079"/>
    </source>
</evidence>
<feature type="transmembrane region" description="Helical" evidence="6">
    <location>
        <begin position="252"/>
        <end position="270"/>
    </location>
</feature>
<organism evidence="8 9">
    <name type="scientific">Virgibacillus chiguensis</name>
    <dbReference type="NCBI Taxonomy" id="411959"/>
    <lineage>
        <taxon>Bacteria</taxon>
        <taxon>Bacillati</taxon>
        <taxon>Bacillota</taxon>
        <taxon>Bacilli</taxon>
        <taxon>Bacillales</taxon>
        <taxon>Bacillaceae</taxon>
        <taxon>Virgibacillus</taxon>
    </lineage>
</organism>
<dbReference type="Pfam" id="PF07690">
    <property type="entry name" value="MFS_1"/>
    <property type="match status" value="1"/>
</dbReference>
<keyword evidence="9" id="KW-1185">Reference proteome</keyword>
<keyword evidence="2" id="KW-0813">Transport</keyword>
<evidence type="ECO:0000256" key="6">
    <source>
        <dbReference type="SAM" id="Phobius"/>
    </source>
</evidence>
<feature type="domain" description="Major facilitator superfamily (MFS) profile" evidence="7">
    <location>
        <begin position="12"/>
        <end position="397"/>
    </location>
</feature>
<keyword evidence="3 6" id="KW-0812">Transmembrane</keyword>
<dbReference type="PANTHER" id="PTHR23523:SF2">
    <property type="entry name" value="2-NITROIMIDAZOLE TRANSPORTER"/>
    <property type="match status" value="1"/>
</dbReference>
<evidence type="ECO:0000259" key="7">
    <source>
        <dbReference type="PROSITE" id="PS50850"/>
    </source>
</evidence>
<proteinExistence type="predicted"/>
<dbReference type="GO" id="GO:0022857">
    <property type="term" value="F:transmembrane transporter activity"/>
    <property type="evidence" value="ECO:0007669"/>
    <property type="project" value="InterPro"/>
</dbReference>
<evidence type="ECO:0000256" key="5">
    <source>
        <dbReference type="ARBA" id="ARBA00023136"/>
    </source>
</evidence>
<gene>
    <name evidence="8" type="ORF">SAMN05421807_106191</name>
</gene>
<feature type="transmembrane region" description="Helical" evidence="6">
    <location>
        <begin position="211"/>
        <end position="232"/>
    </location>
</feature>
<dbReference type="Gene3D" id="1.20.1250.20">
    <property type="entry name" value="MFS general substrate transporter like domains"/>
    <property type="match status" value="2"/>
</dbReference>
<feature type="transmembrane region" description="Helical" evidence="6">
    <location>
        <begin position="135"/>
        <end position="158"/>
    </location>
</feature>
<reference evidence="9" key="1">
    <citation type="submission" date="2016-11" db="EMBL/GenBank/DDBJ databases">
        <authorList>
            <person name="Varghese N."/>
            <person name="Submissions S."/>
        </authorList>
    </citation>
    <scope>NUCLEOTIDE SEQUENCE [LARGE SCALE GENOMIC DNA]</scope>
    <source>
        <strain evidence="9">CGMCC 1.6496</strain>
    </source>
</reference>
<evidence type="ECO:0000256" key="2">
    <source>
        <dbReference type="ARBA" id="ARBA00022448"/>
    </source>
</evidence>
<feature type="transmembrane region" description="Helical" evidence="6">
    <location>
        <begin position="12"/>
        <end position="31"/>
    </location>
</feature>
<dbReference type="SUPFAM" id="SSF103473">
    <property type="entry name" value="MFS general substrate transporter"/>
    <property type="match status" value="1"/>
</dbReference>
<evidence type="ECO:0000256" key="4">
    <source>
        <dbReference type="ARBA" id="ARBA00022989"/>
    </source>
</evidence>
<keyword evidence="4 6" id="KW-1133">Transmembrane helix</keyword>
<dbReference type="InterPro" id="IPR052524">
    <property type="entry name" value="MFS_Cyanate_Porter"/>
</dbReference>
<feature type="transmembrane region" description="Helical" evidence="6">
    <location>
        <begin position="306"/>
        <end position="329"/>
    </location>
</feature>
<dbReference type="PROSITE" id="PS50850">
    <property type="entry name" value="MFS"/>
    <property type="match status" value="1"/>
</dbReference>
<feature type="transmembrane region" description="Helical" evidence="6">
    <location>
        <begin position="371"/>
        <end position="392"/>
    </location>
</feature>
<dbReference type="CDD" id="cd17339">
    <property type="entry name" value="MFS_NIMT_CynX_like"/>
    <property type="match status" value="1"/>
</dbReference>
<feature type="transmembrane region" description="Helical" evidence="6">
    <location>
        <begin position="282"/>
        <end position="300"/>
    </location>
</feature>
<dbReference type="EMBL" id="FQXD01000006">
    <property type="protein sequence ID" value="SHH38189.1"/>
    <property type="molecule type" value="Genomic_DNA"/>
</dbReference>
<dbReference type="InterPro" id="IPR011701">
    <property type="entry name" value="MFS"/>
</dbReference>
<dbReference type="AlphaFoldDB" id="A0A1M5SI69"/>
<sequence>MEQMKEKKSVLYQYVLIAGIIVAAFNLRPAITSVGPLIGMIRDQLELANWSAGLLTSLPLLAFAVMSPLVAKFSYRYSNEMVMFMGLLTLFLGISLRSVSVVLFVFAGTLCIGLGIAVCNVLLPSIIKEKFPTKVAWMTSLYSTAMGIFAALASGVSVPIAEGLGLGWQMALWIWAIPALIGTVVWFYLTKREKMKRHVSYHGNSSGNERIWLSSLAWQVAGFMGFQSFLFYVTISWMPEILQANEVSASTAGWLLSFMQFIGLPASFLVPVIAEKFRSQQGLVLALGLFSVSGYAGLLFGGTFSIMVISVILIGFSLSGTFALALTFLGMRAKTAKQAAFLSGMAQTLGYILAAFGPFLIGFIFDKTKNWDVPLVVLIIVSVIVVTFGFGAGRDKYVFEK</sequence>
<feature type="transmembrane region" description="Helical" evidence="6">
    <location>
        <begin position="341"/>
        <end position="365"/>
    </location>
</feature>
<evidence type="ECO:0000256" key="1">
    <source>
        <dbReference type="ARBA" id="ARBA00004651"/>
    </source>
</evidence>
<feature type="transmembrane region" description="Helical" evidence="6">
    <location>
        <begin position="102"/>
        <end position="123"/>
    </location>
</feature>
<dbReference type="InterPro" id="IPR020846">
    <property type="entry name" value="MFS_dom"/>
</dbReference>
<protein>
    <submittedName>
        <fullName evidence="8">MFS transporter, CP family, cyanate transporter</fullName>
    </submittedName>
</protein>
<comment type="subcellular location">
    <subcellularLocation>
        <location evidence="1">Cell membrane</location>
        <topology evidence="1">Multi-pass membrane protein</topology>
    </subcellularLocation>
</comment>
<dbReference type="PANTHER" id="PTHR23523">
    <property type="match status" value="1"/>
</dbReference>
<feature type="transmembrane region" description="Helical" evidence="6">
    <location>
        <begin position="51"/>
        <end position="70"/>
    </location>
</feature>
<feature type="transmembrane region" description="Helical" evidence="6">
    <location>
        <begin position="170"/>
        <end position="190"/>
    </location>
</feature>
<evidence type="ECO:0000256" key="3">
    <source>
        <dbReference type="ARBA" id="ARBA00022692"/>
    </source>
</evidence>
<dbReference type="GO" id="GO:0005886">
    <property type="term" value="C:plasma membrane"/>
    <property type="evidence" value="ECO:0007669"/>
    <property type="project" value="UniProtKB-SubCell"/>
</dbReference>